<reference evidence="1" key="1">
    <citation type="journal article" date="2015" name="Nature">
        <title>Complex archaea that bridge the gap between prokaryotes and eukaryotes.</title>
        <authorList>
            <person name="Spang A."/>
            <person name="Saw J.H."/>
            <person name="Jorgensen S.L."/>
            <person name="Zaremba-Niedzwiedzka K."/>
            <person name="Martijn J."/>
            <person name="Lind A.E."/>
            <person name="van Eijk R."/>
            <person name="Schleper C."/>
            <person name="Guy L."/>
            <person name="Ettema T.J."/>
        </authorList>
    </citation>
    <scope>NUCLEOTIDE SEQUENCE</scope>
</reference>
<accession>A0A0F9GYU8</accession>
<evidence type="ECO:0000313" key="1">
    <source>
        <dbReference type="EMBL" id="KKM03970.1"/>
    </source>
</evidence>
<organism evidence="1">
    <name type="scientific">marine sediment metagenome</name>
    <dbReference type="NCBI Taxonomy" id="412755"/>
    <lineage>
        <taxon>unclassified sequences</taxon>
        <taxon>metagenomes</taxon>
        <taxon>ecological metagenomes</taxon>
    </lineage>
</organism>
<dbReference type="EMBL" id="LAZR01016562">
    <property type="protein sequence ID" value="KKM03970.1"/>
    <property type="molecule type" value="Genomic_DNA"/>
</dbReference>
<comment type="caution">
    <text evidence="1">The sequence shown here is derived from an EMBL/GenBank/DDBJ whole genome shotgun (WGS) entry which is preliminary data.</text>
</comment>
<name>A0A0F9GYU8_9ZZZZ</name>
<protein>
    <submittedName>
        <fullName evidence="1">Uncharacterized protein</fullName>
    </submittedName>
</protein>
<dbReference type="AlphaFoldDB" id="A0A0F9GYU8"/>
<proteinExistence type="predicted"/>
<gene>
    <name evidence="1" type="ORF">LCGC14_1769050</name>
</gene>
<sequence length="63" mass="7125">MNDKVETILLKKVGLNRVSIESIRDTLGVINNRLDKLDKRLTAAILLFESGEGTDREKELRGE</sequence>